<evidence type="ECO:0000313" key="4">
    <source>
        <dbReference type="Proteomes" id="UP000031737"/>
    </source>
</evidence>
<keyword evidence="4" id="KW-1185">Reference proteome</keyword>
<dbReference type="EMBL" id="AUPL01004582">
    <property type="protein sequence ID" value="ESL07725.1"/>
    <property type="molecule type" value="Genomic_DNA"/>
</dbReference>
<evidence type="ECO:0000256" key="1">
    <source>
        <dbReference type="SAM" id="Coils"/>
    </source>
</evidence>
<accession>A0A061J093</accession>
<sequence>MICRDTFSDGSPAGPSPDRREYEIICAQLENILSEACGEPPSSEHCALIEKRITELQGALEEAEYRIREKQRLAEEAREKRFADLQLRRLRLYEKKMAELKNEFERRQKLVVGQQEEKRFYYNQRNEIVGERIQSYRNSALNAQAVLVERAEAAREKREKLLARLKEERARSVQKHKEKARLRMEHSREVVSCRKQKEEAARRGKRLAFMRHEEEIAKLQARADVPWQRENDTQNFVRRRSDDRSVTDGGVSRATTRYKAHKTLVKELKEKEERQKARYEEEKATRSYEMQLRACARKDRIERQRQNYLALLDKRVQRSEDIIKTAREKQRRGEAVQSIRGARDQGAGEAVTRDLEEHRKRAEALELQRRQEALVKNYCRWNDRANRVIMQLQNAIRADDKIRSVKNQKECVLPKISFVHSL</sequence>
<dbReference type="OrthoDB" id="273496at2759"/>
<feature type="coiled-coil region" evidence="1">
    <location>
        <begin position="46"/>
        <end position="117"/>
    </location>
</feature>
<proteinExistence type="predicted"/>
<name>A0A061J093_TRYRA</name>
<feature type="coiled-coil region" evidence="1">
    <location>
        <begin position="309"/>
        <end position="375"/>
    </location>
</feature>
<feature type="region of interest" description="Disordered" evidence="2">
    <location>
        <begin position="172"/>
        <end position="197"/>
    </location>
</feature>
<feature type="region of interest" description="Disordered" evidence="2">
    <location>
        <begin position="232"/>
        <end position="253"/>
    </location>
</feature>
<gene>
    <name evidence="3" type="ORF">TRSC58_04582</name>
</gene>
<comment type="caution">
    <text evidence="3">The sequence shown here is derived from an EMBL/GenBank/DDBJ whole genome shotgun (WGS) entry which is preliminary data.</text>
</comment>
<dbReference type="AlphaFoldDB" id="A0A061J093"/>
<organism evidence="3 4">
    <name type="scientific">Trypanosoma rangeli SC58</name>
    <dbReference type="NCBI Taxonomy" id="429131"/>
    <lineage>
        <taxon>Eukaryota</taxon>
        <taxon>Discoba</taxon>
        <taxon>Euglenozoa</taxon>
        <taxon>Kinetoplastea</taxon>
        <taxon>Metakinetoplastina</taxon>
        <taxon>Trypanosomatida</taxon>
        <taxon>Trypanosomatidae</taxon>
        <taxon>Trypanosoma</taxon>
        <taxon>Herpetosoma</taxon>
    </lineage>
</organism>
<dbReference type="VEuPathDB" id="TriTrypDB:TRSC58_04582"/>
<evidence type="ECO:0000256" key="2">
    <source>
        <dbReference type="SAM" id="MobiDB-lite"/>
    </source>
</evidence>
<protein>
    <submittedName>
        <fullName evidence="3">Uncharacterized protein</fullName>
    </submittedName>
</protein>
<evidence type="ECO:0000313" key="3">
    <source>
        <dbReference type="EMBL" id="ESL07725.1"/>
    </source>
</evidence>
<dbReference type="Proteomes" id="UP000031737">
    <property type="component" value="Unassembled WGS sequence"/>
</dbReference>
<reference evidence="3 4" key="1">
    <citation type="submission" date="2013-07" db="EMBL/GenBank/DDBJ databases">
        <authorList>
            <person name="Stoco P.H."/>
            <person name="Wagner G."/>
            <person name="Gerber A."/>
            <person name="Zaha A."/>
            <person name="Thompson C."/>
            <person name="Bartholomeu D.C."/>
            <person name="Luckemeyer D.D."/>
            <person name="Bahia D."/>
            <person name="Loreto E."/>
            <person name="Prestes E.B."/>
            <person name="Lima F.M."/>
            <person name="Rodrigues-Luiz G."/>
            <person name="Vallejo G.A."/>
            <person name="Filho J.F."/>
            <person name="Monteiro K.M."/>
            <person name="Tyler K.M."/>
            <person name="de Almeida L.G."/>
            <person name="Ortiz M.F."/>
            <person name="Siervo M.A."/>
            <person name="de Moraes M.H."/>
            <person name="Cunha O.L."/>
            <person name="Mendonca-Neto R."/>
            <person name="Silva R."/>
            <person name="Teixeira S.M."/>
            <person name="Murta S.M."/>
            <person name="Sincero T.C."/>
            <person name="Mendes T.A."/>
            <person name="Urmenyi T.P."/>
            <person name="Silva V.G."/>
            <person name="da Rocha W.D."/>
            <person name="Andersson B."/>
            <person name="Romanha A.J."/>
            <person name="Steindel M."/>
            <person name="de Vasconcelos A.T."/>
            <person name="Grisard E.C."/>
        </authorList>
    </citation>
    <scope>NUCLEOTIDE SEQUENCE [LARGE SCALE GENOMIC DNA]</scope>
    <source>
        <strain evidence="3 4">SC58</strain>
    </source>
</reference>
<feature type="compositionally biased region" description="Basic and acidic residues" evidence="2">
    <location>
        <begin position="181"/>
        <end position="197"/>
    </location>
</feature>
<keyword evidence="1" id="KW-0175">Coiled coil</keyword>